<dbReference type="GO" id="GO:0016035">
    <property type="term" value="C:zeta DNA polymerase complex"/>
    <property type="evidence" value="ECO:0007669"/>
    <property type="project" value="TreeGrafter"/>
</dbReference>
<dbReference type="PANTHER" id="PTHR11842:SF10">
    <property type="entry name" value="MITOTIC SPINDLE ASSEMBLY CHECKPOINT PROTEIN MAD2B"/>
    <property type="match status" value="1"/>
</dbReference>
<evidence type="ECO:0000313" key="2">
    <source>
        <dbReference type="EMBL" id="CAD9255674.1"/>
    </source>
</evidence>
<sequence>MEAIARGAPDERSRKEPTPTEALLEFLEAAVHRILASRRLYPLAVFERRKKYEIPTHMCRHPDVNEWVVQALRAAQPFVESGEAEHIALVILDSDTNDVLESHGFRLGHVSSKPLSDVEYAAVALVCTLS</sequence>
<dbReference type="Gene3D" id="3.30.900.10">
    <property type="entry name" value="HORMA domain"/>
    <property type="match status" value="1"/>
</dbReference>
<organism evidence="2">
    <name type="scientific">Phaeomonas parva</name>
    <dbReference type="NCBI Taxonomy" id="124430"/>
    <lineage>
        <taxon>Eukaryota</taxon>
        <taxon>Sar</taxon>
        <taxon>Stramenopiles</taxon>
        <taxon>Ochrophyta</taxon>
        <taxon>Pinguiophyceae</taxon>
        <taxon>Pinguiochrysidales</taxon>
        <taxon>Pinguiochrysidaceae</taxon>
        <taxon>Phaeomonas</taxon>
    </lineage>
</organism>
<dbReference type="Pfam" id="PF02301">
    <property type="entry name" value="HORMA"/>
    <property type="match status" value="1"/>
</dbReference>
<accession>A0A7S1U422</accession>
<dbReference type="AlphaFoldDB" id="A0A7S1U422"/>
<gene>
    <name evidence="2" type="ORF">PPAR1163_LOCUS14044</name>
</gene>
<dbReference type="SUPFAM" id="SSF56019">
    <property type="entry name" value="The spindle assembly checkpoint protein mad2"/>
    <property type="match status" value="1"/>
</dbReference>
<dbReference type="InterPro" id="IPR036570">
    <property type="entry name" value="HORMA_dom_sf"/>
</dbReference>
<dbReference type="PROSITE" id="PS50815">
    <property type="entry name" value="HORMA"/>
    <property type="match status" value="1"/>
</dbReference>
<feature type="domain" description="HORMA" evidence="1">
    <location>
        <begin position="17"/>
        <end position="130"/>
    </location>
</feature>
<evidence type="ECO:0000259" key="1">
    <source>
        <dbReference type="PROSITE" id="PS50815"/>
    </source>
</evidence>
<protein>
    <recommendedName>
        <fullName evidence="1">HORMA domain-containing protein</fullName>
    </recommendedName>
</protein>
<dbReference type="InterPro" id="IPR003511">
    <property type="entry name" value="HORMA_dom"/>
</dbReference>
<name>A0A7S1U422_9STRA</name>
<dbReference type="EMBL" id="HBGJ01021597">
    <property type="protein sequence ID" value="CAD9255674.1"/>
    <property type="molecule type" value="Transcribed_RNA"/>
</dbReference>
<reference evidence="2" key="1">
    <citation type="submission" date="2021-01" db="EMBL/GenBank/DDBJ databases">
        <authorList>
            <person name="Corre E."/>
            <person name="Pelletier E."/>
            <person name="Niang G."/>
            <person name="Scheremetjew M."/>
            <person name="Finn R."/>
            <person name="Kale V."/>
            <person name="Holt S."/>
            <person name="Cochrane G."/>
            <person name="Meng A."/>
            <person name="Brown T."/>
            <person name="Cohen L."/>
        </authorList>
    </citation>
    <scope>NUCLEOTIDE SEQUENCE</scope>
    <source>
        <strain evidence="2">CCMP2877</strain>
    </source>
</reference>
<dbReference type="PANTHER" id="PTHR11842">
    <property type="entry name" value="MITOTIC SPINDLE ASSEMBLY CHECKPOINT PROTEIN MAD2"/>
    <property type="match status" value="1"/>
</dbReference>
<dbReference type="InterPro" id="IPR045091">
    <property type="entry name" value="Mad2-like"/>
</dbReference>
<proteinExistence type="predicted"/>